<proteinExistence type="predicted"/>
<accession>A0A0C9WK46</accession>
<keyword evidence="2" id="KW-1185">Reference proteome</keyword>
<sequence length="166" mass="18642">MNQEGLALLSDEEELVGLVHGKRRMGEVSKKEDAVWLGASGITTRSGTASGSSNTEKVDTPSQAPFVIVVAKPHDHWRVGAISLTDATRQLFCFASLPPATLARKTHRRKTKDERAARLSAEPVPRFSRQYQSRRMKRARIRAQKRLIKRNRPLLIFFAMMSMATI</sequence>
<dbReference type="OrthoDB" id="3364608at2759"/>
<evidence type="ECO:0000313" key="1">
    <source>
        <dbReference type="EMBL" id="KIJ95809.1"/>
    </source>
</evidence>
<dbReference type="Proteomes" id="UP000054477">
    <property type="component" value="Unassembled WGS sequence"/>
</dbReference>
<dbReference type="HOGENOM" id="CLU_1602992_0_0_1"/>
<dbReference type="AlphaFoldDB" id="A0A0C9WK46"/>
<protein>
    <submittedName>
        <fullName evidence="1">Uncharacterized protein</fullName>
    </submittedName>
</protein>
<name>A0A0C9WK46_9AGAR</name>
<dbReference type="EMBL" id="KN838742">
    <property type="protein sequence ID" value="KIJ95809.1"/>
    <property type="molecule type" value="Genomic_DNA"/>
</dbReference>
<gene>
    <name evidence="1" type="ORF">K443DRAFT_11104</name>
</gene>
<reference evidence="1 2" key="1">
    <citation type="submission" date="2014-04" db="EMBL/GenBank/DDBJ databases">
        <authorList>
            <consortium name="DOE Joint Genome Institute"/>
            <person name="Kuo A."/>
            <person name="Kohler A."/>
            <person name="Nagy L.G."/>
            <person name="Floudas D."/>
            <person name="Copeland A."/>
            <person name="Barry K.W."/>
            <person name="Cichocki N."/>
            <person name="Veneault-Fourrey C."/>
            <person name="LaButti K."/>
            <person name="Lindquist E.A."/>
            <person name="Lipzen A."/>
            <person name="Lundell T."/>
            <person name="Morin E."/>
            <person name="Murat C."/>
            <person name="Sun H."/>
            <person name="Tunlid A."/>
            <person name="Henrissat B."/>
            <person name="Grigoriev I.V."/>
            <person name="Hibbett D.S."/>
            <person name="Martin F."/>
            <person name="Nordberg H.P."/>
            <person name="Cantor M.N."/>
            <person name="Hua S.X."/>
        </authorList>
    </citation>
    <scope>NUCLEOTIDE SEQUENCE [LARGE SCALE GENOMIC DNA]</scope>
    <source>
        <strain evidence="1 2">LaAM-08-1</strain>
    </source>
</reference>
<evidence type="ECO:0000313" key="2">
    <source>
        <dbReference type="Proteomes" id="UP000054477"/>
    </source>
</evidence>
<organism evidence="1 2">
    <name type="scientific">Laccaria amethystina LaAM-08-1</name>
    <dbReference type="NCBI Taxonomy" id="1095629"/>
    <lineage>
        <taxon>Eukaryota</taxon>
        <taxon>Fungi</taxon>
        <taxon>Dikarya</taxon>
        <taxon>Basidiomycota</taxon>
        <taxon>Agaricomycotina</taxon>
        <taxon>Agaricomycetes</taxon>
        <taxon>Agaricomycetidae</taxon>
        <taxon>Agaricales</taxon>
        <taxon>Agaricineae</taxon>
        <taxon>Hydnangiaceae</taxon>
        <taxon>Laccaria</taxon>
    </lineage>
</organism>
<reference evidence="2" key="2">
    <citation type="submission" date="2015-01" db="EMBL/GenBank/DDBJ databases">
        <title>Evolutionary Origins and Diversification of the Mycorrhizal Mutualists.</title>
        <authorList>
            <consortium name="DOE Joint Genome Institute"/>
            <consortium name="Mycorrhizal Genomics Consortium"/>
            <person name="Kohler A."/>
            <person name="Kuo A."/>
            <person name="Nagy L.G."/>
            <person name="Floudas D."/>
            <person name="Copeland A."/>
            <person name="Barry K.W."/>
            <person name="Cichocki N."/>
            <person name="Veneault-Fourrey C."/>
            <person name="LaButti K."/>
            <person name="Lindquist E.A."/>
            <person name="Lipzen A."/>
            <person name="Lundell T."/>
            <person name="Morin E."/>
            <person name="Murat C."/>
            <person name="Riley R."/>
            <person name="Ohm R."/>
            <person name="Sun H."/>
            <person name="Tunlid A."/>
            <person name="Henrissat B."/>
            <person name="Grigoriev I.V."/>
            <person name="Hibbett D.S."/>
            <person name="Martin F."/>
        </authorList>
    </citation>
    <scope>NUCLEOTIDE SEQUENCE [LARGE SCALE GENOMIC DNA]</scope>
    <source>
        <strain evidence="2">LaAM-08-1</strain>
    </source>
</reference>